<proteinExistence type="predicted"/>
<accession>A0A816FAE7</accession>
<gene>
    <name evidence="2" type="ORF">JXQ802_LOCUS55525</name>
    <name evidence="1" type="ORF">PYM288_LOCUS38994</name>
</gene>
<evidence type="ECO:0000313" key="3">
    <source>
        <dbReference type="Proteomes" id="UP000663870"/>
    </source>
</evidence>
<evidence type="ECO:0000313" key="2">
    <source>
        <dbReference type="EMBL" id="CAF1657465.1"/>
    </source>
</evidence>
<dbReference type="EMBL" id="CAJNOL010011884">
    <property type="protein sequence ID" value="CAF1657465.1"/>
    <property type="molecule type" value="Genomic_DNA"/>
</dbReference>
<comment type="caution">
    <text evidence="2">The sequence shown here is derived from an EMBL/GenBank/DDBJ whole genome shotgun (WGS) entry which is preliminary data.</text>
</comment>
<sequence length="183" mass="19555">MASCYAQIDQWMALSQTNRLVQYFVFFNDGDKTPDANKVIGSTGGIYGVHTSEGIVKVLETLKTAKSSGSGGDGPENDIEAILYTIANCPTCENIIHIADNQVTPRDMSLLNKVTKPIKVIVCKLAAGTLVNEKLLDVAYKTGGSLHTLDSDIETLGSLNVNDTIKVGAGTYRLNASGFVRIA</sequence>
<keyword evidence="3" id="KW-1185">Reference proteome</keyword>
<name>A0A816FAE7_9BILA</name>
<dbReference type="EMBL" id="CAJNOH010010074">
    <property type="protein sequence ID" value="CAF1507927.1"/>
    <property type="molecule type" value="Genomic_DNA"/>
</dbReference>
<dbReference type="AlphaFoldDB" id="A0A816FAE7"/>
<reference evidence="2" key="1">
    <citation type="submission" date="2021-02" db="EMBL/GenBank/DDBJ databases">
        <authorList>
            <person name="Nowell W R."/>
        </authorList>
    </citation>
    <scope>NUCLEOTIDE SEQUENCE</scope>
</reference>
<dbReference type="Proteomes" id="UP000663854">
    <property type="component" value="Unassembled WGS sequence"/>
</dbReference>
<organism evidence="2 3">
    <name type="scientific">Rotaria sordida</name>
    <dbReference type="NCBI Taxonomy" id="392033"/>
    <lineage>
        <taxon>Eukaryota</taxon>
        <taxon>Metazoa</taxon>
        <taxon>Spiralia</taxon>
        <taxon>Gnathifera</taxon>
        <taxon>Rotifera</taxon>
        <taxon>Eurotatoria</taxon>
        <taxon>Bdelloidea</taxon>
        <taxon>Philodinida</taxon>
        <taxon>Philodinidae</taxon>
        <taxon>Rotaria</taxon>
    </lineage>
</organism>
<dbReference type="Proteomes" id="UP000663870">
    <property type="component" value="Unassembled WGS sequence"/>
</dbReference>
<protein>
    <submittedName>
        <fullName evidence="2">Uncharacterized protein</fullName>
    </submittedName>
</protein>
<evidence type="ECO:0000313" key="1">
    <source>
        <dbReference type="EMBL" id="CAF1507927.1"/>
    </source>
</evidence>